<name>A0A1S8CY24_9GAMM</name>
<evidence type="ECO:0000313" key="2">
    <source>
        <dbReference type="Proteomes" id="UP000192132"/>
    </source>
</evidence>
<comment type="caution">
    <text evidence="1">The sequence shown here is derived from an EMBL/GenBank/DDBJ whole genome shotgun (WGS) entry which is preliminary data.</text>
</comment>
<organism evidence="1 2">
    <name type="scientific">Alkanindiges hydrocarboniclasticus</name>
    <dbReference type="NCBI Taxonomy" id="1907941"/>
    <lineage>
        <taxon>Bacteria</taxon>
        <taxon>Pseudomonadati</taxon>
        <taxon>Pseudomonadota</taxon>
        <taxon>Gammaproteobacteria</taxon>
        <taxon>Moraxellales</taxon>
        <taxon>Moraxellaceae</taxon>
        <taxon>Alkanindiges</taxon>
    </lineage>
</organism>
<evidence type="ECO:0000313" key="1">
    <source>
        <dbReference type="EMBL" id="ONG42263.1"/>
    </source>
</evidence>
<dbReference type="EMBL" id="MLCN01000001">
    <property type="protein sequence ID" value="ONG42263.1"/>
    <property type="molecule type" value="Genomic_DNA"/>
</dbReference>
<accession>A0A1S8CY24</accession>
<proteinExistence type="predicted"/>
<gene>
    <name evidence="1" type="ORF">BKE30_00160</name>
</gene>
<reference evidence="1 2" key="1">
    <citation type="submission" date="2016-10" db="EMBL/GenBank/DDBJ databases">
        <title>Draft Genome sequence of Alkanindiges sp. strain H1.</title>
        <authorList>
            <person name="Subhash Y."/>
            <person name="Lee S."/>
        </authorList>
    </citation>
    <scope>NUCLEOTIDE SEQUENCE [LARGE SCALE GENOMIC DNA]</scope>
    <source>
        <strain evidence="1 2">H1</strain>
    </source>
</reference>
<protein>
    <submittedName>
        <fullName evidence="1">Uncharacterized protein</fullName>
    </submittedName>
</protein>
<dbReference type="RefSeq" id="WP_076876652.1">
    <property type="nucleotide sequence ID" value="NZ_MLCN01000001.1"/>
</dbReference>
<keyword evidence="2" id="KW-1185">Reference proteome</keyword>
<sequence>MEALWIFFTLNNKQIVLFAAKKLASLAGLSMLGFCCYHASSLKPATGQQVDFIREFFRNLKDHGYFNPVF</sequence>
<dbReference type="AlphaFoldDB" id="A0A1S8CY24"/>
<dbReference type="Proteomes" id="UP000192132">
    <property type="component" value="Unassembled WGS sequence"/>
</dbReference>
<dbReference type="STRING" id="1907941.BKE30_00160"/>